<protein>
    <submittedName>
        <fullName evidence="2">Divergent polysaccharide deacetylase family protein</fullName>
    </submittedName>
</protein>
<dbReference type="SUPFAM" id="SSF88713">
    <property type="entry name" value="Glycoside hydrolase/deacetylase"/>
    <property type="match status" value="1"/>
</dbReference>
<dbReference type="EMBL" id="VBOZ01000033">
    <property type="protein sequence ID" value="TMQ63078.1"/>
    <property type="molecule type" value="Genomic_DNA"/>
</dbReference>
<keyword evidence="1" id="KW-0472">Membrane</keyword>
<name>A0A538THI7_UNCEI</name>
<evidence type="ECO:0000313" key="3">
    <source>
        <dbReference type="Proteomes" id="UP000317691"/>
    </source>
</evidence>
<evidence type="ECO:0000256" key="1">
    <source>
        <dbReference type="SAM" id="Phobius"/>
    </source>
</evidence>
<dbReference type="GO" id="GO:0005975">
    <property type="term" value="P:carbohydrate metabolic process"/>
    <property type="evidence" value="ECO:0007669"/>
    <property type="project" value="InterPro"/>
</dbReference>
<organism evidence="2 3">
    <name type="scientific">Eiseniibacteriota bacterium</name>
    <dbReference type="NCBI Taxonomy" id="2212470"/>
    <lineage>
        <taxon>Bacteria</taxon>
        <taxon>Candidatus Eiseniibacteriota</taxon>
    </lineage>
</organism>
<dbReference type="Gene3D" id="3.20.20.370">
    <property type="entry name" value="Glycoside hydrolase/deacetylase"/>
    <property type="match status" value="1"/>
</dbReference>
<dbReference type="InterPro" id="IPR011330">
    <property type="entry name" value="Glyco_hydro/deAcase_b/a-brl"/>
</dbReference>
<dbReference type="AlphaFoldDB" id="A0A538THI7"/>
<dbReference type="Proteomes" id="UP000317691">
    <property type="component" value="Unassembled WGS sequence"/>
</dbReference>
<accession>A0A538THI7</accession>
<dbReference type="PANTHER" id="PTHR30105:SF2">
    <property type="entry name" value="DIVERGENT POLYSACCHARIDE DEACETYLASE SUPERFAMILY"/>
    <property type="match status" value="1"/>
</dbReference>
<proteinExistence type="predicted"/>
<keyword evidence="1" id="KW-0812">Transmembrane</keyword>
<reference evidence="2 3" key="1">
    <citation type="journal article" date="2019" name="Nat. Microbiol.">
        <title>Mediterranean grassland soil C-N compound turnover is dependent on rainfall and depth, and is mediated by genomically divergent microorganisms.</title>
        <authorList>
            <person name="Diamond S."/>
            <person name="Andeer P.F."/>
            <person name="Li Z."/>
            <person name="Crits-Christoph A."/>
            <person name="Burstein D."/>
            <person name="Anantharaman K."/>
            <person name="Lane K.R."/>
            <person name="Thomas B.C."/>
            <person name="Pan C."/>
            <person name="Northen T.R."/>
            <person name="Banfield J.F."/>
        </authorList>
    </citation>
    <scope>NUCLEOTIDE SEQUENCE [LARGE SCALE GENOMIC DNA]</scope>
    <source>
        <strain evidence="2">WS_9</strain>
    </source>
</reference>
<sequence length="416" mass="44991">MPSRWLWIAGAVLLITIVLLVGRRDRPSLFQPSKLDRSAGAQADSRRSDADRSATLVIDSDWDRLRLRISSEFLRVFRPGDRAALNRLTSRTLRGALEEIGISRELIDERPGTAAAAGVGRAPVQWKIQVPPRASLFRINDAVTQAILTLGGRVVRGVERPAQTAGVALDLRVGYGDRVTHAIVIEPNPAIADAGTQIAFIVLDLNQDSEPLFRAFLESPIPLTFALRPGQPRVSRTAKEIREADREVFVQLPMEPIGYPKVDPGKDAILLDLSRVEIEDRINRCLASVGSARGIITRMGGAAVNDPDVMRAVLGEVKRRDLLFVDAHGGGPTLVEEMGEEMGVKTLTLGGTLDISGANAAGIRARLRQLLTTAAQRGTLVVSFKASILTLGVIESERASLAEQGIEIVPASKLVL</sequence>
<comment type="caution">
    <text evidence="2">The sequence shown here is derived from an EMBL/GenBank/DDBJ whole genome shotgun (WGS) entry which is preliminary data.</text>
</comment>
<dbReference type="PANTHER" id="PTHR30105">
    <property type="entry name" value="UNCHARACTERIZED YIBQ-RELATED"/>
    <property type="match status" value="1"/>
</dbReference>
<gene>
    <name evidence="2" type="ORF">E6K79_10525</name>
</gene>
<feature type="transmembrane region" description="Helical" evidence="1">
    <location>
        <begin position="6"/>
        <end position="22"/>
    </location>
</feature>
<keyword evidence="1" id="KW-1133">Transmembrane helix</keyword>
<dbReference type="InterPro" id="IPR006837">
    <property type="entry name" value="Divergent_DAC"/>
</dbReference>
<dbReference type="CDD" id="cd10936">
    <property type="entry name" value="CE4_DAC2"/>
    <property type="match status" value="1"/>
</dbReference>
<dbReference type="Pfam" id="PF04748">
    <property type="entry name" value="Polysacc_deac_2"/>
    <property type="match status" value="1"/>
</dbReference>
<evidence type="ECO:0000313" key="2">
    <source>
        <dbReference type="EMBL" id="TMQ63078.1"/>
    </source>
</evidence>